<reference evidence="3" key="1">
    <citation type="submission" date="2013-10" db="EMBL/GenBank/DDBJ databases">
        <title>Genomic analysis of the causative agents of coccidiosis in chickens.</title>
        <authorList>
            <person name="Reid A.J."/>
            <person name="Blake D."/>
            <person name="Billington K."/>
            <person name="Browne H."/>
            <person name="Dunn M."/>
            <person name="Hung S."/>
            <person name="Kawahara F."/>
            <person name="Miranda-Saavedra D."/>
            <person name="Mourier T."/>
            <person name="Nagra H."/>
            <person name="Otto T.D."/>
            <person name="Rawlings N."/>
            <person name="Sanchez A."/>
            <person name="Sanders M."/>
            <person name="Subramaniam C."/>
            <person name="Tay Y."/>
            <person name="Dear P."/>
            <person name="Doerig C."/>
            <person name="Gruber A."/>
            <person name="Parkinson J."/>
            <person name="Shirley M."/>
            <person name="Wan K.L."/>
            <person name="Berriman M."/>
            <person name="Tomley F."/>
            <person name="Pain A."/>
        </authorList>
    </citation>
    <scope>NUCLEOTIDE SEQUENCE [LARGE SCALE GENOMIC DNA]</scope>
    <source>
        <strain evidence="3">Houghton</strain>
    </source>
</reference>
<keyword evidence="4" id="KW-1185">Reference proteome</keyword>
<evidence type="ECO:0000256" key="2">
    <source>
        <dbReference type="SAM" id="MobiDB-lite"/>
    </source>
</evidence>
<feature type="coiled-coil region" evidence="1">
    <location>
        <begin position="281"/>
        <end position="343"/>
    </location>
</feature>
<reference evidence="3" key="2">
    <citation type="submission" date="2013-10" db="EMBL/GenBank/DDBJ databases">
        <authorList>
            <person name="Aslett M."/>
        </authorList>
    </citation>
    <scope>NUCLEOTIDE SEQUENCE [LARGE SCALE GENOMIC DNA]</scope>
    <source>
        <strain evidence="3">Houghton</strain>
    </source>
</reference>
<name>U6GA11_9EIME</name>
<feature type="compositionally biased region" description="Low complexity" evidence="2">
    <location>
        <begin position="34"/>
        <end position="46"/>
    </location>
</feature>
<dbReference type="VEuPathDB" id="ToxoDB:EPH_0026130"/>
<keyword evidence="1" id="KW-0175">Coiled coil</keyword>
<proteinExistence type="predicted"/>
<feature type="region of interest" description="Disordered" evidence="2">
    <location>
        <begin position="139"/>
        <end position="158"/>
    </location>
</feature>
<evidence type="ECO:0000256" key="1">
    <source>
        <dbReference type="SAM" id="Coils"/>
    </source>
</evidence>
<accession>U6GA11</accession>
<feature type="region of interest" description="Disordered" evidence="2">
    <location>
        <begin position="1"/>
        <end position="60"/>
    </location>
</feature>
<evidence type="ECO:0000313" key="4">
    <source>
        <dbReference type="Proteomes" id="UP000018201"/>
    </source>
</evidence>
<sequence>MDASGFPTRTDFDENGKSPSSRLRHKRPLSSILPSAPTSSARTSPRVTHHRSRGENEGTTNVVNFSSVACPAPAEAATATIAPTNSSSSSSAPWGLSLSEGLDFCRDGAALLRQLYQRIEATGQQLGAATSLPTFDANGDVKGDGVRNAEGGCGEEKGEGRLVEHQQLLKEEIDDCLVQIQELRRLLLFALSLIKSNPVLEDTANEADGGPRGEAVLKAMKLFRLDSTAGENLCAEPLASSLVGVLSGVRRFMSALASRIHTLENSAAVWLTHGSEIIPYLKHLQNSLKELQQQEEETTGRAEEVKQRINLKVKEKESVHFCLEKTKDEFRQARLDLTREELEKIPAKERMTLLETKRETLDRELRSLAAFSPLFIVERAAKYITLQYRPEGSSIDYEISIEGLDLSFAQGGSRLSRFFSVHVQPPNDRVRRLLESGIGELLQKLSTKQAPAQQVREQARGYQTAEGSAEAAGDKVVEYIAAILIKTLSSSFTTPNTAPLYLSVTRACPSREAVQTN</sequence>
<protein>
    <submittedName>
        <fullName evidence="3">Non-muscle myosin heavy chain, putative</fullName>
    </submittedName>
</protein>
<gene>
    <name evidence="3" type="ORF">EPH_0026130</name>
</gene>
<dbReference type="Proteomes" id="UP000018201">
    <property type="component" value="Unassembled WGS sequence"/>
</dbReference>
<dbReference type="AlphaFoldDB" id="U6GA11"/>
<organism evidence="3 4">
    <name type="scientific">Eimeria praecox</name>
    <dbReference type="NCBI Taxonomy" id="51316"/>
    <lineage>
        <taxon>Eukaryota</taxon>
        <taxon>Sar</taxon>
        <taxon>Alveolata</taxon>
        <taxon>Apicomplexa</taxon>
        <taxon>Conoidasida</taxon>
        <taxon>Coccidia</taxon>
        <taxon>Eucoccidiorida</taxon>
        <taxon>Eimeriorina</taxon>
        <taxon>Eimeriidae</taxon>
        <taxon>Eimeria</taxon>
    </lineage>
</organism>
<dbReference type="EMBL" id="HG691310">
    <property type="protein sequence ID" value="CDI76168.1"/>
    <property type="molecule type" value="Genomic_DNA"/>
</dbReference>
<dbReference type="OrthoDB" id="347296at2759"/>
<evidence type="ECO:0000313" key="3">
    <source>
        <dbReference type="EMBL" id="CDI76168.1"/>
    </source>
</evidence>